<feature type="coiled-coil region" evidence="1">
    <location>
        <begin position="221"/>
        <end position="255"/>
    </location>
</feature>
<reference evidence="3 4" key="1">
    <citation type="journal article" date="2018" name="Proc. R. Soc. B">
        <title>A non-coding region near Follistatin controls head colour polymorphism in the Gouldian finch.</title>
        <authorList>
            <person name="Toomey M.B."/>
            <person name="Marques C.I."/>
            <person name="Andrade P."/>
            <person name="Araujo P.M."/>
            <person name="Sabatino S."/>
            <person name="Gazda M.A."/>
            <person name="Afonso S."/>
            <person name="Lopes R.J."/>
            <person name="Corbo J.C."/>
            <person name="Carneiro M."/>
        </authorList>
    </citation>
    <scope>NUCLEOTIDE SEQUENCE [LARGE SCALE GENOMIC DNA]</scope>
    <source>
        <strain evidence="3">Red01</strain>
        <tissue evidence="3">Muscle</tissue>
    </source>
</reference>
<keyword evidence="4" id="KW-1185">Reference proteome</keyword>
<feature type="region of interest" description="Disordered" evidence="2">
    <location>
        <begin position="27"/>
        <end position="118"/>
    </location>
</feature>
<dbReference type="Proteomes" id="UP000276834">
    <property type="component" value="Unassembled WGS sequence"/>
</dbReference>
<dbReference type="EMBL" id="QUSF01000028">
    <property type="protein sequence ID" value="RLW00211.1"/>
    <property type="molecule type" value="Genomic_DNA"/>
</dbReference>
<feature type="compositionally biased region" description="Basic and acidic residues" evidence="2">
    <location>
        <begin position="84"/>
        <end position="105"/>
    </location>
</feature>
<protein>
    <submittedName>
        <fullName evidence="3">Uncharacterized protein</fullName>
    </submittedName>
</protein>
<accession>A0A3L8SDN5</accession>
<organism evidence="3 4">
    <name type="scientific">Chloebia gouldiae</name>
    <name type="common">Gouldian finch</name>
    <name type="synonym">Erythrura gouldiae</name>
    <dbReference type="NCBI Taxonomy" id="44316"/>
    <lineage>
        <taxon>Eukaryota</taxon>
        <taxon>Metazoa</taxon>
        <taxon>Chordata</taxon>
        <taxon>Craniata</taxon>
        <taxon>Vertebrata</taxon>
        <taxon>Euteleostomi</taxon>
        <taxon>Archelosauria</taxon>
        <taxon>Archosauria</taxon>
        <taxon>Dinosauria</taxon>
        <taxon>Saurischia</taxon>
        <taxon>Theropoda</taxon>
        <taxon>Coelurosauria</taxon>
        <taxon>Aves</taxon>
        <taxon>Neognathae</taxon>
        <taxon>Neoaves</taxon>
        <taxon>Telluraves</taxon>
        <taxon>Australaves</taxon>
        <taxon>Passeriformes</taxon>
        <taxon>Passeroidea</taxon>
        <taxon>Passeridae</taxon>
        <taxon>Chloebia</taxon>
    </lineage>
</organism>
<evidence type="ECO:0000313" key="4">
    <source>
        <dbReference type="Proteomes" id="UP000276834"/>
    </source>
</evidence>
<proteinExistence type="predicted"/>
<evidence type="ECO:0000313" key="3">
    <source>
        <dbReference type="EMBL" id="RLW00211.1"/>
    </source>
</evidence>
<name>A0A3L8SDN5_CHLGU</name>
<evidence type="ECO:0000256" key="1">
    <source>
        <dbReference type="SAM" id="Coils"/>
    </source>
</evidence>
<dbReference type="AlphaFoldDB" id="A0A3L8SDN5"/>
<dbReference type="OrthoDB" id="9209058at2759"/>
<keyword evidence="1" id="KW-0175">Coiled coil</keyword>
<evidence type="ECO:0000256" key="2">
    <source>
        <dbReference type="SAM" id="MobiDB-lite"/>
    </source>
</evidence>
<sequence>MNTRKVSGSSKRKMWVVANIFGHRKPEMSDTLDTSGSSKGEEWGIPNGSGSSREVCSTSNFSGSRGGESWHTCNVSGNRRRKALERQCEDTDLRKTTAEGSRHTSDTSQQPSAYGDQASNMKEMFEIMKEMDNKKTKEMFEMIKEIDNKKMKEVFEMIKEMDNKKTQEMFAMVKDMDNKKTKEMFEIMKEMDSKNTKEILEMMKNMDQKIIALPERVIQILCKEKEENETLKEKIKKLEERMQALLAKAMAMHQHSEDISDSSRLSAVLDRYEMLRLQEWEKVRSSMPYRWTYEEGSRAIRKVFDACEKDIQQRKDHILKVLDIPPSNKAMMQDIMKLLRQQYHQNSMVYKKIVQEAAIHIRTEYETQFLLQCCQIYCLLLLQDPPVKAEWRIDRNHLEHVDKKDEVHWKKASLLWPIMKHGEEIIVKGVVWDQRKMT</sequence>
<gene>
    <name evidence="3" type="ORF">DV515_00009017</name>
</gene>
<feature type="compositionally biased region" description="Polar residues" evidence="2">
    <location>
        <begin position="106"/>
        <end position="118"/>
    </location>
</feature>
<comment type="caution">
    <text evidence="3">The sequence shown here is derived from an EMBL/GenBank/DDBJ whole genome shotgun (WGS) entry which is preliminary data.</text>
</comment>
<feature type="compositionally biased region" description="Polar residues" evidence="2">
    <location>
        <begin position="48"/>
        <end position="63"/>
    </location>
</feature>